<dbReference type="SMART" id="SM00119">
    <property type="entry name" value="HECTc"/>
    <property type="match status" value="1"/>
</dbReference>
<proteinExistence type="predicted"/>
<evidence type="ECO:0000256" key="6">
    <source>
        <dbReference type="PROSITE-ProRule" id="PRU00104"/>
    </source>
</evidence>
<comment type="catalytic activity">
    <reaction evidence="1">
        <text>S-ubiquitinyl-[E2 ubiquitin-conjugating enzyme]-L-cysteine + [acceptor protein]-L-lysine = [E2 ubiquitin-conjugating enzyme]-L-cysteine + N(6)-ubiquitinyl-[acceptor protein]-L-lysine.</text>
        <dbReference type="EC" id="2.3.2.26"/>
    </reaction>
</comment>
<feature type="domain" description="HECT" evidence="7">
    <location>
        <begin position="2056"/>
        <end position="2364"/>
    </location>
</feature>
<evidence type="ECO:0000256" key="2">
    <source>
        <dbReference type="ARBA" id="ARBA00004906"/>
    </source>
</evidence>
<comment type="pathway">
    <text evidence="2">Protein modification; protein ubiquitination.</text>
</comment>
<feature type="active site" description="Glycyl thioester intermediate" evidence="6">
    <location>
        <position position="2333"/>
    </location>
</feature>
<dbReference type="InterPro" id="IPR050409">
    <property type="entry name" value="E3_ubiq-protein_ligase"/>
</dbReference>
<dbReference type="EC" id="2.3.2.26" evidence="3"/>
<dbReference type="PROSITE" id="PS50237">
    <property type="entry name" value="HECT"/>
    <property type="match status" value="1"/>
</dbReference>
<evidence type="ECO:0000256" key="5">
    <source>
        <dbReference type="ARBA" id="ARBA00022786"/>
    </source>
</evidence>
<dbReference type="PANTHER" id="PTHR11254">
    <property type="entry name" value="HECT DOMAIN UBIQUITIN-PROTEIN LIGASE"/>
    <property type="match status" value="1"/>
</dbReference>
<dbReference type="VEuPathDB" id="MicrosporidiaDB:CWI37_0225p0020"/>
<evidence type="ECO:0000256" key="4">
    <source>
        <dbReference type="ARBA" id="ARBA00022679"/>
    </source>
</evidence>
<evidence type="ECO:0000259" key="7">
    <source>
        <dbReference type="PROSITE" id="PS50237"/>
    </source>
</evidence>
<gene>
    <name evidence="8" type="ORF">CWI37_0225p0020</name>
</gene>
<dbReference type="Pfam" id="PF00632">
    <property type="entry name" value="HECT"/>
    <property type="match status" value="1"/>
</dbReference>
<dbReference type="GO" id="GO:0006511">
    <property type="term" value="P:ubiquitin-dependent protein catabolic process"/>
    <property type="evidence" value="ECO:0007669"/>
    <property type="project" value="TreeGrafter"/>
</dbReference>
<dbReference type="Gene3D" id="3.30.2160.10">
    <property type="entry name" value="Hect, E3 ligase catalytic domain"/>
    <property type="match status" value="1"/>
</dbReference>
<dbReference type="Proteomes" id="UP000292362">
    <property type="component" value="Unassembled WGS sequence"/>
</dbReference>
<accession>A0A4Q9L9Z9</accession>
<name>A0A4Q9L9Z9_9MICR</name>
<dbReference type="GO" id="GO:0061630">
    <property type="term" value="F:ubiquitin protein ligase activity"/>
    <property type="evidence" value="ECO:0007669"/>
    <property type="project" value="UniProtKB-EC"/>
</dbReference>
<dbReference type="SUPFAM" id="SSF56204">
    <property type="entry name" value="Hect, E3 ligase catalytic domain"/>
    <property type="match status" value="1"/>
</dbReference>
<dbReference type="Gene3D" id="3.90.1750.10">
    <property type="entry name" value="Hect, E3 ligase catalytic domains"/>
    <property type="match status" value="1"/>
</dbReference>
<keyword evidence="4" id="KW-0808">Transferase</keyword>
<protein>
    <recommendedName>
        <fullName evidence="3">HECT-type E3 ubiquitin transferase</fullName>
        <ecNumber evidence="3">2.3.2.26</ecNumber>
    </recommendedName>
</protein>
<dbReference type="GO" id="GO:0005737">
    <property type="term" value="C:cytoplasm"/>
    <property type="evidence" value="ECO:0007669"/>
    <property type="project" value="TreeGrafter"/>
</dbReference>
<keyword evidence="5 6" id="KW-0833">Ubl conjugation pathway</keyword>
<evidence type="ECO:0000313" key="8">
    <source>
        <dbReference type="EMBL" id="TBU03831.1"/>
    </source>
</evidence>
<dbReference type="PANTHER" id="PTHR11254:SF426">
    <property type="entry name" value="UBIQUITIN-PROTEIN LIGASE DOMAIN-CONTAINING PROTEIN"/>
    <property type="match status" value="1"/>
</dbReference>
<evidence type="ECO:0000256" key="1">
    <source>
        <dbReference type="ARBA" id="ARBA00000885"/>
    </source>
</evidence>
<dbReference type="InterPro" id="IPR035983">
    <property type="entry name" value="Hect_E3_ubiquitin_ligase"/>
</dbReference>
<dbReference type="Gene3D" id="3.30.2410.10">
    <property type="entry name" value="Hect, E3 ligase catalytic domain"/>
    <property type="match status" value="1"/>
</dbReference>
<organism evidence="8 9">
    <name type="scientific">Hamiltosporidium tvaerminnensis</name>
    <dbReference type="NCBI Taxonomy" id="1176355"/>
    <lineage>
        <taxon>Eukaryota</taxon>
        <taxon>Fungi</taxon>
        <taxon>Fungi incertae sedis</taxon>
        <taxon>Microsporidia</taxon>
        <taxon>Dubosqiidae</taxon>
        <taxon>Hamiltosporidium</taxon>
    </lineage>
</organism>
<dbReference type="InterPro" id="IPR000569">
    <property type="entry name" value="HECT_dom"/>
</dbReference>
<comment type="caution">
    <text evidence="8">The sequence shown here is derived from an EMBL/GenBank/DDBJ whole genome shotgun (WGS) entry which is preliminary data.</text>
</comment>
<dbReference type="EMBL" id="PITJ01000225">
    <property type="protein sequence ID" value="TBU03831.1"/>
    <property type="molecule type" value="Genomic_DNA"/>
</dbReference>
<dbReference type="GO" id="GO:0000209">
    <property type="term" value="P:protein polyubiquitination"/>
    <property type="evidence" value="ECO:0007669"/>
    <property type="project" value="TreeGrafter"/>
</dbReference>
<reference evidence="8 9" key="1">
    <citation type="submission" date="2017-12" db="EMBL/GenBank/DDBJ databases">
        <authorList>
            <person name="Pombert J.-F."/>
            <person name="Haag K.L."/>
            <person name="Ebert D."/>
        </authorList>
    </citation>
    <scope>NUCLEOTIDE SEQUENCE [LARGE SCALE GENOMIC DNA]</scope>
    <source>
        <strain evidence="8">FI-OER-3-3</strain>
    </source>
</reference>
<evidence type="ECO:0000313" key="9">
    <source>
        <dbReference type="Proteomes" id="UP000292362"/>
    </source>
</evidence>
<evidence type="ECO:0000256" key="3">
    <source>
        <dbReference type="ARBA" id="ARBA00012485"/>
    </source>
</evidence>
<sequence length="2364" mass="282293">METIHTSTSNKTRNQKMSSLIASLCLKEDISDIFMTSDDPFSISKIGKICILKWNIVLDKYEKTLSGYRNQHFSNNIQIKQFNGAIKKKVLFIFKFLIYIMKNTFNHELYIIDNLHSDYLNSYDLDISYNSFLFHNEYCNGFSDFFNEISIKYFNSQNFSFYLEKDIQINQQKELKENRIIFSFNENQNLETFKKAIKDCLKSNKTPINIYEVHKNFKEFSVCNLQILRYLYYEKTDFQKLLSIEILANILTAKFYYTYKLELLLFCMQNFLIANFNDTVLASLQILAENVLLISKCKYNQENLISNQKLIKEILEKYQRFPYRLRSEKYKLLFTKFFIILNFLYSDSKIPEKDYISIREFNFVDICRFLPYILNILYNNAFFITFVDNIFLKSNTEHLVNSLFDLIDLESTNKSIPFENVVQTELYCDFKSRLTWLFRLYRKVIIHISDSELYDEHERLISLFLKKACFIVKNFYRYDFTFVDFINKNIIKILTKMNAKNVSEFEVTTLEILFDYCIRKRMCFTVTACKNVLYLGILITTSRFYNNFPCFIQELLDLYLKSLEFSIFLNIFPRISTCIQSNAVNFLKYHREFIINFDQIVDNLSLKEACENTELNVYVNLIKHCRKSIQTIETHIFFLKKNDKNTLKRLFYDEFRLFFYLKFIYNILWLKNIVLKAEIKYNLHRLINIPKNCYKKENIHLFKFINRLALCKINPMFSFSLYMTETTTYDISEFQTQILNACYTHNINMLSTHEFLFEMMMGLEYISTDLYYVFSHTDITSKFNLVKKHIELVSLIYEKIVSIYTPKWIQYNSLEVTVNDLLSHYDTIYSSEKNFIESLKEHIYVLIYQNIMFLEQMPFIMHSNNPTEYISYIDLLHKISLFTTDYDPNILFIYYKYIKCLSIEIFELKLDNLIYLLKFYTQQLNKIPRKSPLEFYTDNNIVYLIILKFLMNMNNLKTDLIDFNLPKILNLMIENVCLFSEYYSHIFLQHIPLLKNIEKSISKLHMFIKISDLILLIENQLMNPNSQAQALEITESRYLYFFLIGCFENFYYLDFFIEAQKKFDYFFLFIFNQVNRITNPKKHFYKKPNSVLEYLKILKTNINTNIENNKNMIYNKESLLFSDIVNVSNDPKEVLLYLISLIRLANYSKQISKIDIYHYFKTEIGFKYCESIIGNVLNTKNQILEYAYTCLRNLFEDEFYLISSFAYVLDSYTKLPKNIFEYFNQKMVYKSEVCINYDNFSSLITEDDMKLKIEILQDMIMIIAQEQHSYRIITLQFLSEIISTFPSLLHFIEKETIDEFLNNFISNKIFDDFISLNNSFRWSLDFRYGYFITVTLYRGDLCYVEYVIEKICVLAKIKDFDYSYNLFSLIYKILLSEICCCKYIQYLNTINHDFYDENCRFNFEKRKKEIYHIFLSNGILETLVNKFEQNLCSSSHIIMLHNCLLKLLNIFLSYINCGNIKFLEKYLMSSIFQCYLPSLYNIFCHISFSLINDFNIYEISFLENSDSLEYINISRNELTNLKNIDFGYIMKYHIGIGDFSDYKKIIFSNSEIDSKIVNFYAENINDIKTVIGISIWKNSDEQIYDNLKNKLKRYNLSEDVHEMIYSRLILSEERADFRKFDKKKIEWVFKYEDFIREKYVSKICKKASLDEKNKDGCLSTYTSSNLDVKTVCNKLLCDLYILPVKECAFELIEIIKNLILLDVNKTFDEDFLKYYCTQVSRLNSRTQDSYFNENPLKFVCDKMQSYSDDSVLELLLFESLYLHVNTDRLPIDSIKLKNAQDSLTSNASKSKNVSQNILYQILCNQKKIIDSHLTLFNIYLYYCDKIGFLLLKGYFAEDETILRAKSIFCKYDRFLNSFDLASIPFKQNDIDYIYKSLEYIATSPLFIFFRDFNSYKNETIVFLFKKYLEIIAKCCQVYSYVRNRIPNDIDLIEYTNKFIFHDFMSFIFGISNKIYFPNSEQIYDLISFYLKVKTIFHDNFDLLSSFKYISLETKIMFLTRPTYFSDSVAYSAFYLLINPKNIIESTINFFETKSTEEILCENWMAKFTTEYGEGIGPLYEFFLLYSKAINENIYFMPFRTNDPVSIFALSDTEEHNKIQKIYYYTGIIMAKSIIMNSVMGLEFIESFYLFLAQEKFCIEDFKNIDREFYENYVSLRDVEDVDSLDLDFTVLAAVNGELKMFCLSEDGYSKRLTKENVEDYIQKNTEFKIYKGMKDYLDKLKEGFNLIFPNTLHNFFSYDDLKIMVEDKKELNITEWKSNTKYSGVYYSEHPTIIWFWNLLTGFDDSERHKVLKFITGLDKLPTGGFKSYKFIENPFTIVPIFSKDSLPSASTCFNLLNLPLYDNEDSLKEKMRTAITVDYYGSS</sequence>